<evidence type="ECO:0000313" key="3">
    <source>
        <dbReference type="EMBL" id="SFR64514.1"/>
    </source>
</evidence>
<organism evidence="3 4">
    <name type="scientific">Litoreibacter janthinus</name>
    <dbReference type="NCBI Taxonomy" id="670154"/>
    <lineage>
        <taxon>Bacteria</taxon>
        <taxon>Pseudomonadati</taxon>
        <taxon>Pseudomonadota</taxon>
        <taxon>Alphaproteobacteria</taxon>
        <taxon>Rhodobacterales</taxon>
        <taxon>Roseobacteraceae</taxon>
        <taxon>Litoreibacter</taxon>
    </lineage>
</organism>
<dbReference type="STRING" id="670154.SAMN04488002_3696"/>
<reference evidence="4" key="1">
    <citation type="submission" date="2016-10" db="EMBL/GenBank/DDBJ databases">
        <authorList>
            <person name="Varghese N."/>
            <person name="Submissions S."/>
        </authorList>
    </citation>
    <scope>NUCLEOTIDE SEQUENCE [LARGE SCALE GENOMIC DNA]</scope>
    <source>
        <strain evidence="4">DSM 26921</strain>
    </source>
</reference>
<feature type="transmembrane region" description="Helical" evidence="2">
    <location>
        <begin position="45"/>
        <end position="67"/>
    </location>
</feature>
<keyword evidence="2" id="KW-0812">Transmembrane</keyword>
<evidence type="ECO:0000256" key="2">
    <source>
        <dbReference type="SAM" id="Phobius"/>
    </source>
</evidence>
<evidence type="ECO:0000313" key="4">
    <source>
        <dbReference type="Proteomes" id="UP000199658"/>
    </source>
</evidence>
<dbReference type="PANTHER" id="PTHR32309:SF13">
    <property type="entry name" value="FERRIC ENTEROBACTIN TRANSPORT PROTEIN FEPE"/>
    <property type="match status" value="1"/>
</dbReference>
<dbReference type="AlphaFoldDB" id="A0A1I6ID15"/>
<feature type="coiled-coil region" evidence="1">
    <location>
        <begin position="214"/>
        <end position="314"/>
    </location>
</feature>
<name>A0A1I6ID15_9RHOB</name>
<gene>
    <name evidence="3" type="ORF">SAMN04488002_3696</name>
</gene>
<accession>A0A1I6ID15</accession>
<dbReference type="InterPro" id="IPR050445">
    <property type="entry name" value="Bact_polysacc_biosynth/exp"/>
</dbReference>
<protein>
    <submittedName>
        <fullName evidence="3">Capsular polysaccharide transport system permease protein</fullName>
    </submittedName>
</protein>
<keyword evidence="4" id="KW-1185">Reference proteome</keyword>
<dbReference type="RefSeq" id="WP_139229872.1">
    <property type="nucleotide sequence ID" value="NZ_FOYO01000002.1"/>
</dbReference>
<dbReference type="GO" id="GO:0004713">
    <property type="term" value="F:protein tyrosine kinase activity"/>
    <property type="evidence" value="ECO:0007669"/>
    <property type="project" value="TreeGrafter"/>
</dbReference>
<keyword evidence="1" id="KW-0175">Coiled coil</keyword>
<sequence>MSTALATPRREIAARNKLVELAPIVEPSPPQVPRTTRMKRGKRRYIGLTLSFILCVLIPIAATVWYLSERAADQYASSAAFAIRTEEASLGLDLLSGFAAMSGSSSSDIDILDRFLISQDLVTKIQSKLNLRKVWSKPRNADPVFSFDPDGTIEDLTTFWQRMVRVDYDSSSGLIEVEAKAFSEVEARQITQAILAESTHLMNHLSDGAHQSIIKSATEEYERAKSRLRDVRLAVSALRAKTGMMDPEAGLSGDHGVVQSLQESLANELVKLDLLRSNLGESGQQARNANDIRIEQNEIKIDVLRSRIAQERQKFDANDGAGYSEIIAKFEELLVEQRFAEEAYVATTAALDAARAEARRSSRYLAVFVQPTEAERALYPRRVLISVLVGMFTLLLWGLLALVYYSVRDRRPV</sequence>
<feature type="transmembrane region" description="Helical" evidence="2">
    <location>
        <begin position="383"/>
        <end position="407"/>
    </location>
</feature>
<dbReference type="OrthoDB" id="7800844at2"/>
<keyword evidence="2" id="KW-1133">Transmembrane helix</keyword>
<dbReference type="Proteomes" id="UP000199658">
    <property type="component" value="Unassembled WGS sequence"/>
</dbReference>
<proteinExistence type="predicted"/>
<evidence type="ECO:0000256" key="1">
    <source>
        <dbReference type="SAM" id="Coils"/>
    </source>
</evidence>
<keyword evidence="2" id="KW-0472">Membrane</keyword>
<dbReference type="GO" id="GO:0005886">
    <property type="term" value="C:plasma membrane"/>
    <property type="evidence" value="ECO:0007669"/>
    <property type="project" value="TreeGrafter"/>
</dbReference>
<dbReference type="PANTHER" id="PTHR32309">
    <property type="entry name" value="TYROSINE-PROTEIN KINASE"/>
    <property type="match status" value="1"/>
</dbReference>
<dbReference type="EMBL" id="FOYO01000002">
    <property type="protein sequence ID" value="SFR64514.1"/>
    <property type="molecule type" value="Genomic_DNA"/>
</dbReference>